<evidence type="ECO:0000256" key="5">
    <source>
        <dbReference type="SAM" id="MobiDB-lite"/>
    </source>
</evidence>
<dbReference type="Gene3D" id="3.30.420.10">
    <property type="entry name" value="Ribonuclease H-like superfamily/Ribonuclease H"/>
    <property type="match status" value="1"/>
</dbReference>
<dbReference type="InterPro" id="IPR039537">
    <property type="entry name" value="Retrotran_Ty1/copia-like"/>
</dbReference>
<name>A0AA38WNU3_9ASTR</name>
<dbReference type="InterPro" id="IPR013103">
    <property type="entry name" value="RVT_2"/>
</dbReference>
<evidence type="ECO:0000256" key="4">
    <source>
        <dbReference type="ARBA" id="ARBA00022801"/>
    </source>
</evidence>
<dbReference type="SUPFAM" id="SSF56672">
    <property type="entry name" value="DNA/RNA polymerases"/>
    <property type="match status" value="1"/>
</dbReference>
<evidence type="ECO:0000256" key="3">
    <source>
        <dbReference type="ARBA" id="ARBA00022750"/>
    </source>
</evidence>
<feature type="region of interest" description="Disordered" evidence="5">
    <location>
        <begin position="381"/>
        <end position="417"/>
    </location>
</feature>
<evidence type="ECO:0000259" key="6">
    <source>
        <dbReference type="PROSITE" id="PS50994"/>
    </source>
</evidence>
<gene>
    <name evidence="7" type="ORF">OSB04_003483</name>
</gene>
<dbReference type="GO" id="GO:0004190">
    <property type="term" value="F:aspartic-type endopeptidase activity"/>
    <property type="evidence" value="ECO:0007669"/>
    <property type="project" value="UniProtKB-KW"/>
</dbReference>
<dbReference type="EMBL" id="JARYMX010000001">
    <property type="protein sequence ID" value="KAJ9567517.1"/>
    <property type="molecule type" value="Genomic_DNA"/>
</dbReference>
<keyword evidence="8" id="KW-1185">Reference proteome</keyword>
<comment type="caution">
    <text evidence="7">The sequence shown here is derived from an EMBL/GenBank/DDBJ whole genome shotgun (WGS) entry which is preliminary data.</text>
</comment>
<keyword evidence="2" id="KW-0479">Metal-binding</keyword>
<reference evidence="7" key="1">
    <citation type="submission" date="2023-03" db="EMBL/GenBank/DDBJ databases">
        <title>Chromosome-scale reference genome and RAD-based genetic map of yellow starthistle (Centaurea solstitialis) reveal putative structural variation and QTLs associated with invader traits.</title>
        <authorList>
            <person name="Reatini B."/>
            <person name="Cang F.A."/>
            <person name="Jiang Q."/>
            <person name="Mckibben M.T.W."/>
            <person name="Barker M.S."/>
            <person name="Rieseberg L.H."/>
            <person name="Dlugosch K.M."/>
        </authorList>
    </citation>
    <scope>NUCLEOTIDE SEQUENCE</scope>
    <source>
        <strain evidence="7">CAN-66</strain>
        <tissue evidence="7">Leaf</tissue>
    </source>
</reference>
<evidence type="ECO:0000313" key="7">
    <source>
        <dbReference type="EMBL" id="KAJ9567517.1"/>
    </source>
</evidence>
<organism evidence="7 8">
    <name type="scientific">Centaurea solstitialis</name>
    <name type="common">yellow star-thistle</name>
    <dbReference type="NCBI Taxonomy" id="347529"/>
    <lineage>
        <taxon>Eukaryota</taxon>
        <taxon>Viridiplantae</taxon>
        <taxon>Streptophyta</taxon>
        <taxon>Embryophyta</taxon>
        <taxon>Tracheophyta</taxon>
        <taxon>Spermatophyta</taxon>
        <taxon>Magnoliopsida</taxon>
        <taxon>eudicotyledons</taxon>
        <taxon>Gunneridae</taxon>
        <taxon>Pentapetalae</taxon>
        <taxon>asterids</taxon>
        <taxon>campanulids</taxon>
        <taxon>Asterales</taxon>
        <taxon>Asteraceae</taxon>
        <taxon>Carduoideae</taxon>
        <taxon>Cardueae</taxon>
        <taxon>Centaureinae</taxon>
        <taxon>Centaurea</taxon>
    </lineage>
</organism>
<dbReference type="InterPro" id="IPR001584">
    <property type="entry name" value="Integrase_cat-core"/>
</dbReference>
<dbReference type="AlphaFoldDB" id="A0AA38WNU3"/>
<protein>
    <recommendedName>
        <fullName evidence="6">Integrase catalytic domain-containing protein</fullName>
    </recommendedName>
</protein>
<dbReference type="GO" id="GO:0046872">
    <property type="term" value="F:metal ion binding"/>
    <property type="evidence" value="ECO:0007669"/>
    <property type="project" value="UniProtKB-KW"/>
</dbReference>
<dbReference type="InterPro" id="IPR036397">
    <property type="entry name" value="RNaseH_sf"/>
</dbReference>
<dbReference type="Pfam" id="PF07727">
    <property type="entry name" value="RVT_2"/>
    <property type="match status" value="1"/>
</dbReference>
<dbReference type="SUPFAM" id="SSF53098">
    <property type="entry name" value="Ribonuclease H-like"/>
    <property type="match status" value="1"/>
</dbReference>
<accession>A0AA38WNU3</accession>
<sequence>MFMGNATTSKVEGKGSVTLKLTSGKELVLSNVFHVPEISKNLISGPVLSNKGFKVVIESDKFVITKGGVYVGKGYLNEGLFKLSTVNNSVNNYAIMNKTEVDESVATSMYMIDLSHLWHSRLGHLNFRSLQRMMNLNMLPKISMSKMTKCETCVESKYTSHPHKSVEKSNEVLGLIHTDLCDFKATPTRGGKNYYISFIDDCSKFCYIYLIHTKDEALNMFKTYKAEVENQLDKKIKILRSDRGGEYESHEFAEFCSSHGIVHQTTAPYTPQQNGVAERKNRTLKNMINSMLITSGAPHSLGVKPCNQSPYELWKGRFPTFKRTKVWGCLAKVQVPLPKRTKLGPKTIDCIYLGPAKNSAAYRSRIFRNIFPYKDKEKSISIPKKRGNDDITPQDESNPCTNPNGEGTSKVQIDIEPRRSKRGKIAKDFGPDYMTFNVEGEPLSYKAAMDSSEAPYWKEAIQSEIESILQNNTWILVDLPSGHKTIGYKWIFKRKLRPDGMIEKYKARLVAKGYRQKEGQDFFDTYSPVTRITSIRTLMAIAAIHNLEIHQMDVKTAFLNGELDEEIYMQQPEGFVVKGQENKVCKLVKSLYGLKQAPKQWHEKFDQTLLSQGFQINECDKCVYVKQYKNTCVIICLYVDDMLIMGTNLDVINQTKTMLNSSFDMKDLGRADVILGIKIHQNSEGYILSQSHYIEKVLKKFGHYEDRPVVTPFDPSTSLKKNQGDSVAQLEYTQVLGSLMYIMNCTRPDIAYTVSKLSRYSHNPGKDHWYALVRVLRYLKHTIQYGLHYTKFPPVIEGYCDANWISNNSESKSTSGYVFMLGGASISWKSSKQTVNTRSTMEAEFVALDKAVEEPEWLKSFLEGIPLWPKPVTAIGIHCDSMAALTRAKNQIYNGKSRHIRRHHNTLKDLLKNGIISIDYIKSKENIADPLTKGLNREQVIFTSMGMGLKPIQESLLGGNLT</sequence>
<dbReference type="GO" id="GO:0006508">
    <property type="term" value="P:proteolysis"/>
    <property type="evidence" value="ECO:0007669"/>
    <property type="project" value="UniProtKB-KW"/>
</dbReference>
<keyword evidence="1" id="KW-0645">Protease</keyword>
<dbReference type="InterPro" id="IPR025724">
    <property type="entry name" value="GAG-pre-integrase_dom"/>
</dbReference>
<evidence type="ECO:0000256" key="1">
    <source>
        <dbReference type="ARBA" id="ARBA00022670"/>
    </source>
</evidence>
<dbReference type="GO" id="GO:0015074">
    <property type="term" value="P:DNA integration"/>
    <property type="evidence" value="ECO:0007669"/>
    <property type="project" value="InterPro"/>
</dbReference>
<proteinExistence type="predicted"/>
<dbReference type="InterPro" id="IPR012337">
    <property type="entry name" value="RNaseH-like_sf"/>
</dbReference>
<dbReference type="Pfam" id="PF00665">
    <property type="entry name" value="rve"/>
    <property type="match status" value="1"/>
</dbReference>
<evidence type="ECO:0000256" key="2">
    <source>
        <dbReference type="ARBA" id="ARBA00022723"/>
    </source>
</evidence>
<dbReference type="PANTHER" id="PTHR42648:SF20">
    <property type="entry name" value="RNA-DIRECTED DNA POLYMERASE"/>
    <property type="match status" value="1"/>
</dbReference>
<dbReference type="GO" id="GO:0003676">
    <property type="term" value="F:nucleic acid binding"/>
    <property type="evidence" value="ECO:0007669"/>
    <property type="project" value="InterPro"/>
</dbReference>
<dbReference type="PANTHER" id="PTHR42648">
    <property type="entry name" value="TRANSPOSASE, PUTATIVE-RELATED"/>
    <property type="match status" value="1"/>
</dbReference>
<keyword evidence="4" id="KW-0378">Hydrolase</keyword>
<dbReference type="Pfam" id="PF22936">
    <property type="entry name" value="Pol_BBD"/>
    <property type="match status" value="1"/>
</dbReference>
<dbReference type="Pfam" id="PF13976">
    <property type="entry name" value="gag_pre-integrs"/>
    <property type="match status" value="1"/>
</dbReference>
<keyword evidence="3" id="KW-0064">Aspartyl protease</keyword>
<dbReference type="Proteomes" id="UP001172457">
    <property type="component" value="Chromosome 1"/>
</dbReference>
<feature type="domain" description="Integrase catalytic" evidence="6">
    <location>
        <begin position="158"/>
        <end position="288"/>
    </location>
</feature>
<dbReference type="InterPro" id="IPR054722">
    <property type="entry name" value="PolX-like_BBD"/>
</dbReference>
<feature type="compositionally biased region" description="Polar residues" evidence="5">
    <location>
        <begin position="394"/>
        <end position="411"/>
    </location>
</feature>
<dbReference type="InterPro" id="IPR043502">
    <property type="entry name" value="DNA/RNA_pol_sf"/>
</dbReference>
<dbReference type="PROSITE" id="PS50994">
    <property type="entry name" value="INTEGRASE"/>
    <property type="match status" value="1"/>
</dbReference>
<evidence type="ECO:0000313" key="8">
    <source>
        <dbReference type="Proteomes" id="UP001172457"/>
    </source>
</evidence>
<dbReference type="CDD" id="cd09272">
    <property type="entry name" value="RNase_HI_RT_Ty1"/>
    <property type="match status" value="1"/>
</dbReference>